<dbReference type="PANTHER" id="PTHR47967">
    <property type="entry name" value="OS07G0603500 PROTEIN-RELATED"/>
    <property type="match status" value="1"/>
</dbReference>
<keyword evidence="9" id="KW-1185">Reference proteome</keyword>
<dbReference type="Proteomes" id="UP000593560">
    <property type="component" value="Unassembled WGS sequence"/>
</dbReference>
<accession>A0A7J9GYW3</accession>
<gene>
    <name evidence="8" type="ORF">Gohar_013066</name>
</gene>
<evidence type="ECO:0000256" key="5">
    <source>
        <dbReference type="ARBA" id="ARBA00023180"/>
    </source>
</evidence>
<dbReference type="InterPro" id="IPR021109">
    <property type="entry name" value="Peptidase_aspartic_dom_sf"/>
</dbReference>
<dbReference type="GO" id="GO:0006508">
    <property type="term" value="P:proteolysis"/>
    <property type="evidence" value="ECO:0007669"/>
    <property type="project" value="UniProtKB-KW"/>
</dbReference>
<evidence type="ECO:0000256" key="3">
    <source>
        <dbReference type="ARBA" id="ARBA00022750"/>
    </source>
</evidence>
<dbReference type="SUPFAM" id="SSF50630">
    <property type="entry name" value="Acid proteases"/>
    <property type="match status" value="1"/>
</dbReference>
<dbReference type="InterPro" id="IPR033121">
    <property type="entry name" value="PEPTIDASE_A1"/>
</dbReference>
<evidence type="ECO:0000256" key="2">
    <source>
        <dbReference type="ARBA" id="ARBA00022670"/>
    </source>
</evidence>
<dbReference type="Gene3D" id="2.40.70.10">
    <property type="entry name" value="Acid Proteases"/>
    <property type="match status" value="2"/>
</dbReference>
<keyword evidence="6" id="KW-0812">Transmembrane</keyword>
<evidence type="ECO:0000256" key="4">
    <source>
        <dbReference type="ARBA" id="ARBA00022801"/>
    </source>
</evidence>
<evidence type="ECO:0000259" key="7">
    <source>
        <dbReference type="PROSITE" id="PS51767"/>
    </source>
</evidence>
<feature type="transmembrane region" description="Helical" evidence="6">
    <location>
        <begin position="241"/>
        <end position="271"/>
    </location>
</feature>
<feature type="domain" description="Peptidase A1" evidence="7">
    <location>
        <begin position="1"/>
        <end position="230"/>
    </location>
</feature>
<dbReference type="InterPro" id="IPR051708">
    <property type="entry name" value="Plant_Aspart_Prot_A1"/>
</dbReference>
<dbReference type="PROSITE" id="PS51767">
    <property type="entry name" value="PEPTIDASE_A1"/>
    <property type="match status" value="1"/>
</dbReference>
<proteinExistence type="inferred from homology"/>
<keyword evidence="2" id="KW-0645">Protease</keyword>
<dbReference type="GO" id="GO:0004190">
    <property type="term" value="F:aspartic-type endopeptidase activity"/>
    <property type="evidence" value="ECO:0007669"/>
    <property type="project" value="UniProtKB-KW"/>
</dbReference>
<evidence type="ECO:0000256" key="1">
    <source>
        <dbReference type="ARBA" id="ARBA00007447"/>
    </source>
</evidence>
<keyword evidence="5" id="KW-0325">Glycoprotein</keyword>
<reference evidence="8 9" key="1">
    <citation type="journal article" date="2019" name="Genome Biol. Evol.">
        <title>Insights into the evolution of the New World diploid cottons (Gossypium, subgenus Houzingenia) based on genome sequencing.</title>
        <authorList>
            <person name="Grover C.E."/>
            <person name="Arick M.A. 2nd"/>
            <person name="Thrash A."/>
            <person name="Conover J.L."/>
            <person name="Sanders W.S."/>
            <person name="Peterson D.G."/>
            <person name="Frelichowski J.E."/>
            <person name="Scheffler J.A."/>
            <person name="Scheffler B.E."/>
            <person name="Wendel J.F."/>
        </authorList>
    </citation>
    <scope>NUCLEOTIDE SEQUENCE [LARGE SCALE GENOMIC DNA]</scope>
    <source>
        <strain evidence="8">0</strain>
        <tissue evidence="8">Leaf</tissue>
    </source>
</reference>
<dbReference type="AlphaFoldDB" id="A0A7J9GYW3"/>
<comment type="similarity">
    <text evidence="1">Belongs to the peptidase A1 family.</text>
</comment>
<keyword evidence="6" id="KW-1133">Transmembrane helix</keyword>
<evidence type="ECO:0000313" key="9">
    <source>
        <dbReference type="Proteomes" id="UP000593560"/>
    </source>
</evidence>
<feature type="non-terminal residue" evidence="8">
    <location>
        <position position="1"/>
    </location>
</feature>
<name>A0A7J9GYW3_9ROSI</name>
<keyword evidence="3" id="KW-0064">Aspartyl protease</keyword>
<evidence type="ECO:0000313" key="8">
    <source>
        <dbReference type="EMBL" id="MBA0802796.1"/>
    </source>
</evidence>
<organism evidence="8 9">
    <name type="scientific">Gossypium harknessii</name>
    <dbReference type="NCBI Taxonomy" id="34285"/>
    <lineage>
        <taxon>Eukaryota</taxon>
        <taxon>Viridiplantae</taxon>
        <taxon>Streptophyta</taxon>
        <taxon>Embryophyta</taxon>
        <taxon>Tracheophyta</taxon>
        <taxon>Spermatophyta</taxon>
        <taxon>Magnoliopsida</taxon>
        <taxon>eudicotyledons</taxon>
        <taxon>Gunneridae</taxon>
        <taxon>Pentapetalae</taxon>
        <taxon>rosids</taxon>
        <taxon>malvids</taxon>
        <taxon>Malvales</taxon>
        <taxon>Malvaceae</taxon>
        <taxon>Malvoideae</taxon>
        <taxon>Gossypium</taxon>
    </lineage>
</organism>
<keyword evidence="4" id="KW-0378">Hydrolase</keyword>
<dbReference type="EMBL" id="JABFAD010000007">
    <property type="protein sequence ID" value="MBA0802796.1"/>
    <property type="molecule type" value="Genomic_DNA"/>
</dbReference>
<dbReference type="CDD" id="cd05476">
    <property type="entry name" value="pepsin_A_like_plant"/>
    <property type="match status" value="1"/>
</dbReference>
<dbReference type="FunFam" id="2.40.70.10:FF:000033">
    <property type="entry name" value="Aspartyl protease family protein"/>
    <property type="match status" value="1"/>
</dbReference>
<protein>
    <recommendedName>
        <fullName evidence="7">Peptidase A1 domain-containing protein</fullName>
    </recommendedName>
</protein>
<keyword evidence="6" id="KW-0472">Membrane</keyword>
<dbReference type="InterPro" id="IPR034161">
    <property type="entry name" value="Pepsin-like_plant"/>
</dbReference>
<comment type="caution">
    <text evidence="8">The sequence shown here is derived from an EMBL/GenBank/DDBJ whole genome shotgun (WGS) entry which is preliminary data.</text>
</comment>
<dbReference type="Pfam" id="PF14541">
    <property type="entry name" value="TAXi_C"/>
    <property type="match status" value="1"/>
</dbReference>
<dbReference type="InterPro" id="IPR032799">
    <property type="entry name" value="TAXi_C"/>
</dbReference>
<evidence type="ECO:0000256" key="6">
    <source>
        <dbReference type="SAM" id="Phobius"/>
    </source>
</evidence>
<dbReference type="OrthoDB" id="2747330at2759"/>
<sequence length="341" mass="37964">LNLKDRFKTVDGILALGLNQLSFAVKAAHEFGGKFSFCLENHWIIKSESSYLVFGAEDQVPNMQFTDLLTEESKMTSLYPIKVTGISVNGTMLDIPSYVWDMTDKGAGGMIVDSGTTVTHLVEQAFDKVIAAFEPSLSMYNKTKGNLDYCFNAPPFEEFDDTRVPRLALHFEGGAKLEPAVNGYIVDDSKGVKCLGFLRLPWPEMNILGNLLMQNHLWEFDLANKKVFIYAYIVTITSHNWVYHFVSVLGLLVLTFSVSGADILCMLLSLLDACLRSTQSFLIMGLTSSASSVPVGHEYGLLVRLAILFANTVRDPILRDVSANSSCELSWRIRLFRVESI</sequence>
<dbReference type="PANTHER" id="PTHR47967:SF37">
    <property type="entry name" value="ASPARTIC PROTEINASE NEPENTHESIN-1-LIKE"/>
    <property type="match status" value="1"/>
</dbReference>